<dbReference type="EMBL" id="MZ348422">
    <property type="protein sequence ID" value="QYN79909.1"/>
    <property type="molecule type" value="Genomic_DNA"/>
</dbReference>
<reference evidence="1" key="1">
    <citation type="journal article" date="2021" name="Viruses">
        <title>Novel Viruses That Lyse Plant and Human Strains of Kosakonia cowanii.</title>
        <authorList>
            <person name="Petrzik K."/>
            <person name="Brazdova S."/>
            <person name="Krawczyk K."/>
        </authorList>
    </citation>
    <scope>NUCLEOTIDE SEQUENCE</scope>
</reference>
<accession>A0AAE7WHX0</accession>
<evidence type="ECO:0000313" key="1">
    <source>
        <dbReference type="EMBL" id="QYN79909.1"/>
    </source>
</evidence>
<dbReference type="KEGG" id="vg:77953086"/>
<protein>
    <submittedName>
        <fullName evidence="1">Sialidase</fullName>
    </submittedName>
</protein>
<keyword evidence="2" id="KW-1185">Reference proteome</keyword>
<sequence>MKKLFLGMGIFIAVQAQAEVNTQPTKLCRVEVCNKLERITLSPSKWLSDKWGESCFEVTMPQSEAVPGKVLTSESRWYQGSFNPTKKSVTRIKQVYECQE</sequence>
<dbReference type="GeneID" id="77953086"/>
<name>A0AAE7WHX0_9CAUD</name>
<evidence type="ECO:0000313" key="2">
    <source>
        <dbReference type="Proteomes" id="UP000828443"/>
    </source>
</evidence>
<dbReference type="RefSeq" id="YP_010676721.1">
    <property type="nucleotide sequence ID" value="NC_071015.1"/>
</dbReference>
<dbReference type="Proteomes" id="UP000828443">
    <property type="component" value="Segment"/>
</dbReference>
<organism evidence="1 2">
    <name type="scientific">Kosakonia phage Kc263</name>
    <dbReference type="NCBI Taxonomy" id="2863194"/>
    <lineage>
        <taxon>Viruses</taxon>
        <taxon>Duplodnaviria</taxon>
        <taxon>Heunggongvirae</taxon>
        <taxon>Uroviricota</taxon>
        <taxon>Caudoviricetes</taxon>
        <taxon>Chimalliviridae</taxon>
        <taxon>Branisovskavirus</taxon>
        <taxon>Branisovskavirus Kc263</taxon>
    </lineage>
</organism>
<proteinExistence type="predicted"/>